<feature type="transmembrane region" description="Helical" evidence="1">
    <location>
        <begin position="53"/>
        <end position="72"/>
    </location>
</feature>
<evidence type="ECO:0000313" key="3">
    <source>
        <dbReference type="EMBL" id="MDQ0175445.1"/>
    </source>
</evidence>
<proteinExistence type="predicted"/>
<keyword evidence="1" id="KW-0812">Transmembrane</keyword>
<feature type="transmembrane region" description="Helical" evidence="1">
    <location>
        <begin position="105"/>
        <end position="124"/>
    </location>
</feature>
<organism evidence="3 4">
    <name type="scientific">Bacillus chungangensis</name>
    <dbReference type="NCBI Taxonomy" id="587633"/>
    <lineage>
        <taxon>Bacteria</taxon>
        <taxon>Bacillati</taxon>
        <taxon>Bacillota</taxon>
        <taxon>Bacilli</taxon>
        <taxon>Bacillales</taxon>
        <taxon>Bacillaceae</taxon>
        <taxon>Bacillus</taxon>
    </lineage>
</organism>
<sequence length="125" mass="14071">MYTNIFPEVLEHVLERADFIQTMNGKLIIGLLVLALGEEIVFRGLVQERLSWIIKPSYAILLSSIIFALVHISSGAPIIVFIDLTTVFIDSVIFGIIYYQTKNIYISWIAHAAANIVAVLLMMIF</sequence>
<protein>
    <submittedName>
        <fullName evidence="3">Membrane protease YdiL (CAAX protease family)</fullName>
    </submittedName>
</protein>
<dbReference type="RefSeq" id="WP_307227775.1">
    <property type="nucleotide sequence ID" value="NZ_JAUSTT010000006.1"/>
</dbReference>
<dbReference type="InterPro" id="IPR003675">
    <property type="entry name" value="Rce1/LyrA-like_dom"/>
</dbReference>
<dbReference type="PANTHER" id="PTHR36435:SF1">
    <property type="entry name" value="CAAX AMINO TERMINAL PROTEASE FAMILY PROTEIN"/>
    <property type="match status" value="1"/>
</dbReference>
<evidence type="ECO:0000256" key="1">
    <source>
        <dbReference type="SAM" id="Phobius"/>
    </source>
</evidence>
<dbReference type="InterPro" id="IPR052710">
    <property type="entry name" value="CAAX_protease"/>
</dbReference>
<feature type="domain" description="CAAX prenyl protease 2/Lysostaphin resistance protein A-like" evidence="2">
    <location>
        <begin position="27"/>
        <end position="117"/>
    </location>
</feature>
<dbReference type="Proteomes" id="UP001223586">
    <property type="component" value="Unassembled WGS sequence"/>
</dbReference>
<evidence type="ECO:0000313" key="4">
    <source>
        <dbReference type="Proteomes" id="UP001223586"/>
    </source>
</evidence>
<comment type="caution">
    <text evidence="3">The sequence shown here is derived from an EMBL/GenBank/DDBJ whole genome shotgun (WGS) entry which is preliminary data.</text>
</comment>
<keyword evidence="1" id="KW-0472">Membrane</keyword>
<keyword evidence="3" id="KW-0378">Hydrolase</keyword>
<dbReference type="GO" id="GO:0006508">
    <property type="term" value="P:proteolysis"/>
    <property type="evidence" value="ECO:0007669"/>
    <property type="project" value="UniProtKB-KW"/>
</dbReference>
<keyword evidence="3" id="KW-0645">Protease</keyword>
<reference evidence="3 4" key="1">
    <citation type="submission" date="2023-07" db="EMBL/GenBank/DDBJ databases">
        <title>Genomic Encyclopedia of Type Strains, Phase IV (KMG-IV): sequencing the most valuable type-strain genomes for metagenomic binning, comparative biology and taxonomic classification.</title>
        <authorList>
            <person name="Goeker M."/>
        </authorList>
    </citation>
    <scope>NUCLEOTIDE SEQUENCE [LARGE SCALE GENOMIC DNA]</scope>
    <source>
        <strain evidence="3 4">DSM 23837</strain>
    </source>
</reference>
<feature type="transmembrane region" description="Helical" evidence="1">
    <location>
        <begin position="78"/>
        <end position="98"/>
    </location>
</feature>
<keyword evidence="4" id="KW-1185">Reference proteome</keyword>
<evidence type="ECO:0000259" key="2">
    <source>
        <dbReference type="Pfam" id="PF02517"/>
    </source>
</evidence>
<dbReference type="Pfam" id="PF02517">
    <property type="entry name" value="Rce1-like"/>
    <property type="match status" value="1"/>
</dbReference>
<gene>
    <name evidence="3" type="ORF">J2S08_001279</name>
</gene>
<accession>A0ABT9WQF3</accession>
<name>A0ABT9WQF3_9BACI</name>
<keyword evidence="1" id="KW-1133">Transmembrane helix</keyword>
<dbReference type="EMBL" id="JAUSTT010000006">
    <property type="protein sequence ID" value="MDQ0175445.1"/>
    <property type="molecule type" value="Genomic_DNA"/>
</dbReference>
<dbReference type="PANTHER" id="PTHR36435">
    <property type="entry name" value="SLR1288 PROTEIN"/>
    <property type="match status" value="1"/>
</dbReference>
<dbReference type="GO" id="GO:0008233">
    <property type="term" value="F:peptidase activity"/>
    <property type="evidence" value="ECO:0007669"/>
    <property type="project" value="UniProtKB-KW"/>
</dbReference>